<reference evidence="3" key="1">
    <citation type="journal article" date="2019" name="Int. J. Syst. Evol. Microbiol.">
        <title>The Global Catalogue of Microorganisms (GCM) 10K type strain sequencing project: providing services to taxonomists for standard genome sequencing and annotation.</title>
        <authorList>
            <consortium name="The Broad Institute Genomics Platform"/>
            <consortium name="The Broad Institute Genome Sequencing Center for Infectious Disease"/>
            <person name="Wu L."/>
            <person name="Ma J."/>
        </authorList>
    </citation>
    <scope>NUCLEOTIDE SEQUENCE [LARGE SCALE GENOMIC DNA]</scope>
    <source>
        <strain evidence="3">CCUG 60742</strain>
    </source>
</reference>
<keyword evidence="3" id="KW-1185">Reference proteome</keyword>
<evidence type="ECO:0000313" key="3">
    <source>
        <dbReference type="Proteomes" id="UP001597073"/>
    </source>
</evidence>
<evidence type="ECO:0000256" key="1">
    <source>
        <dbReference type="SAM" id="MobiDB-lite"/>
    </source>
</evidence>
<protein>
    <submittedName>
        <fullName evidence="2">Uncharacterized protein</fullName>
    </submittedName>
</protein>
<feature type="region of interest" description="Disordered" evidence="1">
    <location>
        <begin position="15"/>
        <end position="36"/>
    </location>
</feature>
<organism evidence="2 3">
    <name type="scientific">Mucilaginibacter lutimaris</name>
    <dbReference type="NCBI Taxonomy" id="931629"/>
    <lineage>
        <taxon>Bacteria</taxon>
        <taxon>Pseudomonadati</taxon>
        <taxon>Bacteroidota</taxon>
        <taxon>Sphingobacteriia</taxon>
        <taxon>Sphingobacteriales</taxon>
        <taxon>Sphingobacteriaceae</taxon>
        <taxon>Mucilaginibacter</taxon>
    </lineage>
</organism>
<accession>A0ABW2ZAW7</accession>
<sequence length="82" mass="9227">MSVLSIIAKHRITQTDAQAANDEENAAGRNETKETNPKEFWAVSPVALPQIYISFKRIIYRDYNHTAHLAWVPSVPTPPPNV</sequence>
<comment type="caution">
    <text evidence="2">The sequence shown here is derived from an EMBL/GenBank/DDBJ whole genome shotgun (WGS) entry which is preliminary data.</text>
</comment>
<evidence type="ECO:0000313" key="2">
    <source>
        <dbReference type="EMBL" id="MFD0763928.1"/>
    </source>
</evidence>
<dbReference type="Proteomes" id="UP001597073">
    <property type="component" value="Unassembled WGS sequence"/>
</dbReference>
<dbReference type="EMBL" id="JBHTIA010000003">
    <property type="protein sequence ID" value="MFD0763928.1"/>
    <property type="molecule type" value="Genomic_DNA"/>
</dbReference>
<name>A0ABW2ZAW7_9SPHI</name>
<gene>
    <name evidence="2" type="ORF">ACFQZI_03645</name>
</gene>
<proteinExistence type="predicted"/>